<evidence type="ECO:0000313" key="3">
    <source>
        <dbReference type="Proteomes" id="UP000191110"/>
    </source>
</evidence>
<proteinExistence type="predicted"/>
<dbReference type="SUPFAM" id="SSF55781">
    <property type="entry name" value="GAF domain-like"/>
    <property type="match status" value="1"/>
</dbReference>
<name>A0A1T2L947_9GAMM</name>
<dbReference type="EMBL" id="MPRL01000007">
    <property type="protein sequence ID" value="OOZ41629.1"/>
    <property type="molecule type" value="Genomic_DNA"/>
</dbReference>
<keyword evidence="3" id="KW-1185">Reference proteome</keyword>
<gene>
    <name evidence="2" type="ORF">BOW53_02820</name>
</gene>
<feature type="domain" description="GAF" evidence="1">
    <location>
        <begin position="2"/>
        <end position="139"/>
    </location>
</feature>
<comment type="caution">
    <text evidence="2">The sequence shown here is derived from an EMBL/GenBank/DDBJ whole genome shotgun (WGS) entry which is preliminary data.</text>
</comment>
<dbReference type="AlphaFoldDB" id="A0A1T2L947"/>
<protein>
    <recommendedName>
        <fullName evidence="1">GAF domain-containing protein</fullName>
    </recommendedName>
</protein>
<accession>A0A1T2L947</accession>
<reference evidence="2 3" key="1">
    <citation type="submission" date="2016-11" db="EMBL/GenBank/DDBJ databases">
        <title>Mixed transmission modes and dynamic genome evolution in an obligate animal-bacterial symbiosis.</title>
        <authorList>
            <person name="Russell S.L."/>
            <person name="Corbett-Detig R.B."/>
            <person name="Cavanaugh C.M."/>
        </authorList>
    </citation>
    <scope>NUCLEOTIDE SEQUENCE [LARGE SCALE GENOMIC DNA]</scope>
    <source>
        <strain evidence="2">Sveles-Q1</strain>
    </source>
</reference>
<dbReference type="Gene3D" id="3.30.450.40">
    <property type="match status" value="1"/>
</dbReference>
<dbReference type="OrthoDB" id="9791419at2"/>
<organism evidence="2 3">
    <name type="scientific">Solemya pervernicosa gill symbiont</name>
    <dbReference type="NCBI Taxonomy" id="642797"/>
    <lineage>
        <taxon>Bacteria</taxon>
        <taxon>Pseudomonadati</taxon>
        <taxon>Pseudomonadota</taxon>
        <taxon>Gammaproteobacteria</taxon>
        <taxon>sulfur-oxidizing symbionts</taxon>
    </lineage>
</organism>
<dbReference type="Pfam" id="PF13492">
    <property type="entry name" value="GAF_3"/>
    <property type="match status" value="1"/>
</dbReference>
<dbReference type="Proteomes" id="UP000191110">
    <property type="component" value="Unassembled WGS sequence"/>
</dbReference>
<evidence type="ECO:0000313" key="2">
    <source>
        <dbReference type="EMBL" id="OOZ41629.1"/>
    </source>
</evidence>
<dbReference type="InterPro" id="IPR003018">
    <property type="entry name" value="GAF"/>
</dbReference>
<sequence length="145" mass="16562">MVLEGISRGVGMDRVLFAMLTPDRKLLKARYTVGWDAIKLKQEFSFDVLPESANVFRYLLETGEAIYVDSHSPYNIRIMVTESVKEIVDDAPFFAMPIKVAGRTIGIFYADRKPSKRELNEELYSSFKHFCQQAMLGIAHISARH</sequence>
<dbReference type="InterPro" id="IPR029016">
    <property type="entry name" value="GAF-like_dom_sf"/>
</dbReference>
<evidence type="ECO:0000259" key="1">
    <source>
        <dbReference type="Pfam" id="PF13492"/>
    </source>
</evidence>